<name>A0A494Y198_9BURK</name>
<dbReference type="AlphaFoldDB" id="A0A494Y198"/>
<keyword evidence="1" id="KW-0812">Transmembrane</keyword>
<keyword evidence="1" id="KW-1133">Transmembrane helix</keyword>
<accession>A0A494Y198</accession>
<sequence>MRRYVAASVGTRAHGIARSRGAHAGSALIEVCVALSLLCWVGLMACAAEVQALRMLQTANEYRVAHGLAANAAESLRGGLPRDAVRREYDARARRELRDGRVAIEFDRQTVMTIEIAWSSRNVANGAGCRGMRERACLRLPVGVPASNGRGAS</sequence>
<comment type="caution">
    <text evidence="2">The sequence shown here is derived from an EMBL/GenBank/DDBJ whole genome shotgun (WGS) entry which is preliminary data.</text>
</comment>
<reference evidence="2 3" key="1">
    <citation type="submission" date="2018-10" db="EMBL/GenBank/DDBJ databases">
        <title>Robbsia sp. DHC34, isolated from soil.</title>
        <authorList>
            <person name="Gao Z.-H."/>
            <person name="Qiu L.-H."/>
        </authorList>
    </citation>
    <scope>NUCLEOTIDE SEQUENCE [LARGE SCALE GENOMIC DNA]</scope>
    <source>
        <strain evidence="2 3">DHC34</strain>
    </source>
</reference>
<protein>
    <submittedName>
        <fullName evidence="2">Uncharacterized protein</fullName>
    </submittedName>
</protein>
<gene>
    <name evidence="2" type="ORF">D7S86_09235</name>
</gene>
<evidence type="ECO:0000313" key="3">
    <source>
        <dbReference type="Proteomes" id="UP000270342"/>
    </source>
</evidence>
<keyword evidence="3" id="KW-1185">Reference proteome</keyword>
<organism evidence="2 3">
    <name type="scientific">Pararobbsia silviterrae</name>
    <dbReference type="NCBI Taxonomy" id="1792498"/>
    <lineage>
        <taxon>Bacteria</taxon>
        <taxon>Pseudomonadati</taxon>
        <taxon>Pseudomonadota</taxon>
        <taxon>Betaproteobacteria</taxon>
        <taxon>Burkholderiales</taxon>
        <taxon>Burkholderiaceae</taxon>
        <taxon>Pararobbsia</taxon>
    </lineage>
</organism>
<feature type="transmembrane region" description="Helical" evidence="1">
    <location>
        <begin position="21"/>
        <end position="45"/>
    </location>
</feature>
<evidence type="ECO:0000313" key="2">
    <source>
        <dbReference type="EMBL" id="RKP56544.1"/>
    </source>
</evidence>
<evidence type="ECO:0000256" key="1">
    <source>
        <dbReference type="SAM" id="Phobius"/>
    </source>
</evidence>
<dbReference type="Proteomes" id="UP000270342">
    <property type="component" value="Unassembled WGS sequence"/>
</dbReference>
<keyword evidence="1" id="KW-0472">Membrane</keyword>
<dbReference type="EMBL" id="RBZU01000003">
    <property type="protein sequence ID" value="RKP56544.1"/>
    <property type="molecule type" value="Genomic_DNA"/>
</dbReference>
<proteinExistence type="predicted"/>